<dbReference type="AlphaFoldDB" id="A0A9P4JJF4"/>
<dbReference type="Pfam" id="PF10361">
    <property type="entry name" value="DUF2434"/>
    <property type="match status" value="1"/>
</dbReference>
<proteinExistence type="predicted"/>
<dbReference type="EMBL" id="ML994017">
    <property type="protein sequence ID" value="KAF2200536.1"/>
    <property type="molecule type" value="Genomic_DNA"/>
</dbReference>
<feature type="transmembrane region" description="Helical" evidence="2">
    <location>
        <begin position="161"/>
        <end position="180"/>
    </location>
</feature>
<feature type="transmembrane region" description="Helical" evidence="2">
    <location>
        <begin position="129"/>
        <end position="149"/>
    </location>
</feature>
<evidence type="ECO:0000256" key="2">
    <source>
        <dbReference type="SAM" id="Phobius"/>
    </source>
</evidence>
<dbReference type="InterPro" id="IPR018830">
    <property type="entry name" value="DUF2434"/>
</dbReference>
<evidence type="ECO:0000313" key="4">
    <source>
        <dbReference type="Proteomes" id="UP000799536"/>
    </source>
</evidence>
<evidence type="ECO:0000256" key="1">
    <source>
        <dbReference type="SAM" id="MobiDB-lite"/>
    </source>
</evidence>
<name>A0A9P4JJF4_9PLEO</name>
<feature type="region of interest" description="Disordered" evidence="1">
    <location>
        <begin position="435"/>
        <end position="503"/>
    </location>
</feature>
<protein>
    <submittedName>
        <fullName evidence="3">Uncharacterized protein</fullName>
    </submittedName>
</protein>
<dbReference type="OrthoDB" id="5308502at2759"/>
<accession>A0A9P4JJF4</accession>
<evidence type="ECO:0000313" key="3">
    <source>
        <dbReference type="EMBL" id="KAF2200536.1"/>
    </source>
</evidence>
<reference evidence="3" key="1">
    <citation type="journal article" date="2020" name="Stud. Mycol.">
        <title>101 Dothideomycetes genomes: a test case for predicting lifestyles and emergence of pathogens.</title>
        <authorList>
            <person name="Haridas S."/>
            <person name="Albert R."/>
            <person name="Binder M."/>
            <person name="Bloem J."/>
            <person name="Labutti K."/>
            <person name="Salamov A."/>
            <person name="Andreopoulos B."/>
            <person name="Baker S."/>
            <person name="Barry K."/>
            <person name="Bills G."/>
            <person name="Bluhm B."/>
            <person name="Cannon C."/>
            <person name="Castanera R."/>
            <person name="Culley D."/>
            <person name="Daum C."/>
            <person name="Ezra D."/>
            <person name="Gonzalez J."/>
            <person name="Henrissat B."/>
            <person name="Kuo A."/>
            <person name="Liang C."/>
            <person name="Lipzen A."/>
            <person name="Lutzoni F."/>
            <person name="Magnuson J."/>
            <person name="Mondo S."/>
            <person name="Nolan M."/>
            <person name="Ohm R."/>
            <person name="Pangilinan J."/>
            <person name="Park H.-J."/>
            <person name="Ramirez L."/>
            <person name="Alfaro M."/>
            <person name="Sun H."/>
            <person name="Tritt A."/>
            <person name="Yoshinaga Y."/>
            <person name="Zwiers L.-H."/>
            <person name="Turgeon B."/>
            <person name="Goodwin S."/>
            <person name="Spatafora J."/>
            <person name="Crous P."/>
            <person name="Grigoriev I."/>
        </authorList>
    </citation>
    <scope>NUCLEOTIDE SEQUENCE</scope>
    <source>
        <strain evidence="3">ATCC 74209</strain>
    </source>
</reference>
<organism evidence="3 4">
    <name type="scientific">Delitschia confertaspora ATCC 74209</name>
    <dbReference type="NCBI Taxonomy" id="1513339"/>
    <lineage>
        <taxon>Eukaryota</taxon>
        <taxon>Fungi</taxon>
        <taxon>Dikarya</taxon>
        <taxon>Ascomycota</taxon>
        <taxon>Pezizomycotina</taxon>
        <taxon>Dothideomycetes</taxon>
        <taxon>Pleosporomycetidae</taxon>
        <taxon>Pleosporales</taxon>
        <taxon>Delitschiaceae</taxon>
        <taxon>Delitschia</taxon>
    </lineage>
</organism>
<feature type="transmembrane region" description="Helical" evidence="2">
    <location>
        <begin position="340"/>
        <end position="363"/>
    </location>
</feature>
<feature type="transmembrane region" description="Helical" evidence="2">
    <location>
        <begin position="213"/>
        <end position="231"/>
    </location>
</feature>
<sequence>MPLLDLRDLVQFPNNGDNTTDTIINGVHFNLTALKHFNYTIYTNNTISNASKCYLIFDNFKPHMFANGSWVNGTSCYIPYYNIGGRGVASIVFAVFFTISIMFTLLNLRKHGRLYLREDKRFRAVGRRWQWYWMCFVAACGMISTLTGIDVDRYYLQQIPIVLQSFFFVLMVPGTLAMVWEATRHWGSWQERQIVDKDPFILPQDDKRGKTEFYMPLVFYLFAWLNFFMVIPRSWTAVEKQNTPEQKENIARPASTGSREKVGAIFAAIALFVICFSLWHSLHHYKPRTTGFWRKIDTFCHYCPTKLFLAILILAIRVGYGIASAWLWEISIFQDDVNIGYPYGLGYGTILLIIIIFEIAGFFEENEDKVIIEQRRERGIMTDRELGIVKKPHWWNRNWADKYASDDARLRNMAGEVGGGRATARNIERNIELGNMGLRNRSRSRPNEDPFRDPEPGSANKAGAGLSTTRTVSDMDAASTMTGRTLTVEDTKPQQVRSMLDIN</sequence>
<keyword evidence="2" id="KW-0472">Membrane</keyword>
<keyword evidence="4" id="KW-1185">Reference proteome</keyword>
<keyword evidence="2" id="KW-1133">Transmembrane helix</keyword>
<keyword evidence="2" id="KW-0812">Transmembrane</keyword>
<dbReference type="Proteomes" id="UP000799536">
    <property type="component" value="Unassembled WGS sequence"/>
</dbReference>
<feature type="transmembrane region" description="Helical" evidence="2">
    <location>
        <begin position="303"/>
        <end position="328"/>
    </location>
</feature>
<feature type="compositionally biased region" description="Basic and acidic residues" evidence="1">
    <location>
        <begin position="445"/>
        <end position="455"/>
    </location>
</feature>
<feature type="transmembrane region" description="Helical" evidence="2">
    <location>
        <begin position="262"/>
        <end position="282"/>
    </location>
</feature>
<feature type="transmembrane region" description="Helical" evidence="2">
    <location>
        <begin position="87"/>
        <end position="108"/>
    </location>
</feature>
<gene>
    <name evidence="3" type="ORF">GQ43DRAFT_456356</name>
</gene>
<comment type="caution">
    <text evidence="3">The sequence shown here is derived from an EMBL/GenBank/DDBJ whole genome shotgun (WGS) entry which is preliminary data.</text>
</comment>